<gene>
    <name evidence="1" type="ORF">L2E82_06541</name>
</gene>
<comment type="caution">
    <text evidence="1">The sequence shown here is derived from an EMBL/GenBank/DDBJ whole genome shotgun (WGS) entry which is preliminary data.</text>
</comment>
<dbReference type="Proteomes" id="UP001055811">
    <property type="component" value="Linkage Group LG01"/>
</dbReference>
<reference evidence="2" key="1">
    <citation type="journal article" date="2022" name="Mol. Ecol. Resour.">
        <title>The genomes of chicory, endive, great burdock and yacon provide insights into Asteraceae palaeo-polyploidization history and plant inulin production.</title>
        <authorList>
            <person name="Fan W."/>
            <person name="Wang S."/>
            <person name="Wang H."/>
            <person name="Wang A."/>
            <person name="Jiang F."/>
            <person name="Liu H."/>
            <person name="Zhao H."/>
            <person name="Xu D."/>
            <person name="Zhang Y."/>
        </authorList>
    </citation>
    <scope>NUCLEOTIDE SEQUENCE [LARGE SCALE GENOMIC DNA]</scope>
    <source>
        <strain evidence="2">cv. Punajuju</strain>
    </source>
</reference>
<evidence type="ECO:0000313" key="1">
    <source>
        <dbReference type="EMBL" id="KAI3792654.1"/>
    </source>
</evidence>
<reference evidence="1 2" key="2">
    <citation type="journal article" date="2022" name="Mol. Ecol. Resour.">
        <title>The genomes of chicory, endive, great burdock and yacon provide insights into Asteraceae paleo-polyploidization history and plant inulin production.</title>
        <authorList>
            <person name="Fan W."/>
            <person name="Wang S."/>
            <person name="Wang H."/>
            <person name="Wang A."/>
            <person name="Jiang F."/>
            <person name="Liu H."/>
            <person name="Zhao H."/>
            <person name="Xu D."/>
            <person name="Zhang Y."/>
        </authorList>
    </citation>
    <scope>NUCLEOTIDE SEQUENCE [LARGE SCALE GENOMIC DNA]</scope>
    <source>
        <strain evidence="2">cv. Punajuju</strain>
        <tissue evidence="1">Leaves</tissue>
    </source>
</reference>
<accession>A0ACB9H9U2</accession>
<keyword evidence="2" id="KW-1185">Reference proteome</keyword>
<protein>
    <submittedName>
        <fullName evidence="1">Uncharacterized protein</fullName>
    </submittedName>
</protein>
<name>A0ACB9H9U2_CICIN</name>
<dbReference type="EMBL" id="CM042009">
    <property type="protein sequence ID" value="KAI3792654.1"/>
    <property type="molecule type" value="Genomic_DNA"/>
</dbReference>
<proteinExistence type="predicted"/>
<sequence length="218" mass="24257">MDYLVTRMAVVAERFPVMVAVERFPAVVMTGKFLVVVEMVSSEGFDFAVFPQPPGAEIVKTWLSSLAPNSKLLLSMHLHNVSQNSEYLEFLELLLKPVENLPSAEIQLERKEAEQAEGGKRGSLPNGKLRRRANGASSSSSSNPAPIKRGCERRRTSTTMVFEYVLRDNIGKGRNGKEKSTYVQVHKHDDQPSVSSDIGKKKILLLKGKEKEIPNVSF</sequence>
<evidence type="ECO:0000313" key="2">
    <source>
        <dbReference type="Proteomes" id="UP001055811"/>
    </source>
</evidence>
<organism evidence="1 2">
    <name type="scientific">Cichorium intybus</name>
    <name type="common">Chicory</name>
    <dbReference type="NCBI Taxonomy" id="13427"/>
    <lineage>
        <taxon>Eukaryota</taxon>
        <taxon>Viridiplantae</taxon>
        <taxon>Streptophyta</taxon>
        <taxon>Embryophyta</taxon>
        <taxon>Tracheophyta</taxon>
        <taxon>Spermatophyta</taxon>
        <taxon>Magnoliopsida</taxon>
        <taxon>eudicotyledons</taxon>
        <taxon>Gunneridae</taxon>
        <taxon>Pentapetalae</taxon>
        <taxon>asterids</taxon>
        <taxon>campanulids</taxon>
        <taxon>Asterales</taxon>
        <taxon>Asteraceae</taxon>
        <taxon>Cichorioideae</taxon>
        <taxon>Cichorieae</taxon>
        <taxon>Cichoriinae</taxon>
        <taxon>Cichorium</taxon>
    </lineage>
</organism>